<sequence>MLESARGCSKEVIFSVLSATILVWSLYVFVNKYLKLEEARDKGSDSSLSELCPLKFALSNGKNHDIVLPRSCFIEVPHISQLSNWDCGLACILMVLETMGISNCSLHSLEKLCGTRSIWTVDLAYLLQSYSVLFRYFTVTLGANPNFSMESFYKDQLPHDLVRVDLLFQKALEAGIKIECRSFSQEDISILILSGKYIAIALVDHHKLSQASDGEVSDFRLNNLGYTGHYVVICGYDADKDEFEIRDPGSSSKYERVYSKHLDEARKSFGTDEDLLLISLEQRYS</sequence>
<dbReference type="AlphaFoldDB" id="A0AAW1JAM8"/>
<dbReference type="InterPro" id="IPR018616">
    <property type="entry name" value="GUCD1"/>
</dbReference>
<evidence type="ECO:0000256" key="1">
    <source>
        <dbReference type="SAM" id="Phobius"/>
    </source>
</evidence>
<dbReference type="PANTHER" id="PTHR31400">
    <property type="entry name" value="GUANYLYL CYCLASE DOMAIN CONTAINING PROTEIN 1 GUCD1"/>
    <property type="match status" value="1"/>
</dbReference>
<dbReference type="EMBL" id="JBDFQZ010000008">
    <property type="protein sequence ID" value="KAK9700068.1"/>
    <property type="molecule type" value="Genomic_DNA"/>
</dbReference>
<evidence type="ECO:0008006" key="4">
    <source>
        <dbReference type="Google" id="ProtNLM"/>
    </source>
</evidence>
<reference evidence="2" key="1">
    <citation type="submission" date="2024-03" db="EMBL/GenBank/DDBJ databases">
        <title>WGS assembly of Saponaria officinalis var. Norfolk2.</title>
        <authorList>
            <person name="Jenkins J."/>
            <person name="Shu S."/>
            <person name="Grimwood J."/>
            <person name="Barry K."/>
            <person name="Goodstein D."/>
            <person name="Schmutz J."/>
            <person name="Leebens-Mack J."/>
            <person name="Osbourn A."/>
        </authorList>
    </citation>
    <scope>NUCLEOTIDE SEQUENCE [LARGE SCALE GENOMIC DNA]</scope>
    <source>
        <strain evidence="2">JIC</strain>
    </source>
</reference>
<proteinExistence type="predicted"/>
<gene>
    <name evidence="2" type="ORF">RND81_08G215500</name>
</gene>
<keyword evidence="1" id="KW-0472">Membrane</keyword>
<keyword evidence="1" id="KW-0812">Transmembrane</keyword>
<name>A0AAW1JAM8_SAPOF</name>
<dbReference type="Pfam" id="PF09778">
    <property type="entry name" value="Guanylate_cyc_2"/>
    <property type="match status" value="1"/>
</dbReference>
<dbReference type="PANTHER" id="PTHR31400:SF1">
    <property type="entry name" value="PROTEIN GUCD1"/>
    <property type="match status" value="1"/>
</dbReference>
<keyword evidence="1" id="KW-1133">Transmembrane helix</keyword>
<keyword evidence="3" id="KW-1185">Reference proteome</keyword>
<dbReference type="Proteomes" id="UP001443914">
    <property type="component" value="Unassembled WGS sequence"/>
</dbReference>
<protein>
    <recommendedName>
        <fullName evidence="4">Guanylyl cyclase</fullName>
    </recommendedName>
</protein>
<dbReference type="Gene3D" id="3.90.70.10">
    <property type="entry name" value="Cysteine proteinases"/>
    <property type="match status" value="1"/>
</dbReference>
<evidence type="ECO:0000313" key="3">
    <source>
        <dbReference type="Proteomes" id="UP001443914"/>
    </source>
</evidence>
<feature type="transmembrane region" description="Helical" evidence="1">
    <location>
        <begin position="12"/>
        <end position="30"/>
    </location>
</feature>
<comment type="caution">
    <text evidence="2">The sequence shown here is derived from an EMBL/GenBank/DDBJ whole genome shotgun (WGS) entry which is preliminary data.</text>
</comment>
<evidence type="ECO:0000313" key="2">
    <source>
        <dbReference type="EMBL" id="KAK9700068.1"/>
    </source>
</evidence>
<organism evidence="2 3">
    <name type="scientific">Saponaria officinalis</name>
    <name type="common">Common soapwort</name>
    <name type="synonym">Lychnis saponaria</name>
    <dbReference type="NCBI Taxonomy" id="3572"/>
    <lineage>
        <taxon>Eukaryota</taxon>
        <taxon>Viridiplantae</taxon>
        <taxon>Streptophyta</taxon>
        <taxon>Embryophyta</taxon>
        <taxon>Tracheophyta</taxon>
        <taxon>Spermatophyta</taxon>
        <taxon>Magnoliopsida</taxon>
        <taxon>eudicotyledons</taxon>
        <taxon>Gunneridae</taxon>
        <taxon>Pentapetalae</taxon>
        <taxon>Caryophyllales</taxon>
        <taxon>Caryophyllaceae</taxon>
        <taxon>Caryophylleae</taxon>
        <taxon>Saponaria</taxon>
    </lineage>
</organism>
<accession>A0AAW1JAM8</accession>